<proteinExistence type="predicted"/>
<evidence type="ECO:0000256" key="1">
    <source>
        <dbReference type="SAM" id="MobiDB-lite"/>
    </source>
</evidence>
<evidence type="ECO:0000313" key="2">
    <source>
        <dbReference type="EMBL" id="MBB4896673.1"/>
    </source>
</evidence>
<gene>
    <name evidence="2" type="ORF">FHS37_000689</name>
</gene>
<reference evidence="2 3" key="1">
    <citation type="submission" date="2020-08" db="EMBL/GenBank/DDBJ databases">
        <title>Genomic Encyclopedia of Type Strains, Phase III (KMG-III): the genomes of soil and plant-associated and newly described type strains.</title>
        <authorList>
            <person name="Whitman W."/>
        </authorList>
    </citation>
    <scope>NUCLEOTIDE SEQUENCE [LARGE SCALE GENOMIC DNA]</scope>
    <source>
        <strain evidence="2 3">CECT 3273</strain>
    </source>
</reference>
<evidence type="ECO:0008006" key="4">
    <source>
        <dbReference type="Google" id="ProtNLM"/>
    </source>
</evidence>
<organism evidence="2 3">
    <name type="scientific">Streptomyces griseomycini</name>
    <dbReference type="NCBI Taxonomy" id="66895"/>
    <lineage>
        <taxon>Bacteria</taxon>
        <taxon>Bacillati</taxon>
        <taxon>Actinomycetota</taxon>
        <taxon>Actinomycetes</taxon>
        <taxon>Kitasatosporales</taxon>
        <taxon>Streptomycetaceae</taxon>
        <taxon>Streptomyces</taxon>
    </lineage>
</organism>
<name>A0A7W7PPN9_9ACTN</name>
<protein>
    <recommendedName>
        <fullName evidence="4">Glycine zipper family protein</fullName>
    </recommendedName>
</protein>
<dbReference type="EMBL" id="JACHJI010000001">
    <property type="protein sequence ID" value="MBB4896673.1"/>
    <property type="molecule type" value="Genomic_DNA"/>
</dbReference>
<dbReference type="RefSeq" id="WP_221499179.1">
    <property type="nucleotide sequence ID" value="NZ_BMTI01000001.1"/>
</dbReference>
<dbReference type="AlphaFoldDB" id="A0A7W7PPN9"/>
<dbReference type="Proteomes" id="UP000579523">
    <property type="component" value="Unassembled WGS sequence"/>
</dbReference>
<keyword evidence="3" id="KW-1185">Reference proteome</keyword>
<comment type="caution">
    <text evidence="2">The sequence shown here is derived from an EMBL/GenBank/DDBJ whole genome shotgun (WGS) entry which is preliminary data.</text>
</comment>
<feature type="region of interest" description="Disordered" evidence="1">
    <location>
        <begin position="1"/>
        <end position="22"/>
    </location>
</feature>
<sequence>MADKGEGTDANAGGAEPAEQRRAPGMALWMPIGLALGISFGQLTDNLGLGIALGTAVGAAVGSSVDAARRREEGGGNGS</sequence>
<accession>A0A7W7PPN9</accession>
<evidence type="ECO:0000313" key="3">
    <source>
        <dbReference type="Proteomes" id="UP000579523"/>
    </source>
</evidence>